<dbReference type="AlphaFoldDB" id="A0A5A7SE26"/>
<evidence type="ECO:0000313" key="3">
    <source>
        <dbReference type="Proteomes" id="UP000322244"/>
    </source>
</evidence>
<evidence type="ECO:0000256" key="1">
    <source>
        <dbReference type="SAM" id="MobiDB-lite"/>
    </source>
</evidence>
<feature type="region of interest" description="Disordered" evidence="1">
    <location>
        <begin position="83"/>
        <end position="106"/>
    </location>
</feature>
<gene>
    <name evidence="2" type="ORF">FOY51_12280</name>
</gene>
<dbReference type="OrthoDB" id="3872563at2"/>
<evidence type="ECO:0000313" key="2">
    <source>
        <dbReference type="EMBL" id="KAA0022481.1"/>
    </source>
</evidence>
<name>A0A5A7SE26_9NOCA</name>
<proteinExistence type="predicted"/>
<comment type="caution">
    <text evidence="2">The sequence shown here is derived from an EMBL/GenBank/DDBJ whole genome shotgun (WGS) entry which is preliminary data.</text>
</comment>
<evidence type="ECO:0008006" key="4">
    <source>
        <dbReference type="Google" id="ProtNLM"/>
    </source>
</evidence>
<accession>A0A5A7SE26</accession>
<reference evidence="2 3" key="1">
    <citation type="submission" date="2019-07" db="EMBL/GenBank/DDBJ databases">
        <title>Rhodococcus cavernicolus sp. nov., isolated from a cave.</title>
        <authorList>
            <person name="Lee S.D."/>
        </authorList>
    </citation>
    <scope>NUCLEOTIDE SEQUENCE [LARGE SCALE GENOMIC DNA]</scope>
    <source>
        <strain evidence="2 3">C1-24</strain>
    </source>
</reference>
<keyword evidence="3" id="KW-1185">Reference proteome</keyword>
<protein>
    <recommendedName>
        <fullName evidence="4">ESX-1 secretion-associated protein</fullName>
    </recommendedName>
</protein>
<sequence length="106" mass="11338">MTNPNVDIDPGGVHQAGDDMGDLAVSARDRANHALDSSAVAAEAHSGWLISPALADCRRVWTDRLNQTLDEVDQAAIKLHASASSYSATDKEGARRLDAVEQELTR</sequence>
<organism evidence="2 3">
    <name type="scientific">Antrihabitans cavernicola</name>
    <dbReference type="NCBI Taxonomy" id="2495913"/>
    <lineage>
        <taxon>Bacteria</taxon>
        <taxon>Bacillati</taxon>
        <taxon>Actinomycetota</taxon>
        <taxon>Actinomycetes</taxon>
        <taxon>Mycobacteriales</taxon>
        <taxon>Nocardiaceae</taxon>
        <taxon>Antrihabitans</taxon>
    </lineage>
</organism>
<feature type="compositionally biased region" description="Basic and acidic residues" evidence="1">
    <location>
        <begin position="89"/>
        <end position="106"/>
    </location>
</feature>
<dbReference type="Proteomes" id="UP000322244">
    <property type="component" value="Unassembled WGS sequence"/>
</dbReference>
<dbReference type="EMBL" id="VLNY01000005">
    <property type="protein sequence ID" value="KAA0022481.1"/>
    <property type="molecule type" value="Genomic_DNA"/>
</dbReference>